<organism evidence="1">
    <name type="scientific">Podoviridae sp. ctIKM86</name>
    <dbReference type="NCBI Taxonomy" id="2827729"/>
    <lineage>
        <taxon>Viruses</taxon>
        <taxon>Duplodnaviria</taxon>
        <taxon>Heunggongvirae</taxon>
        <taxon>Uroviricota</taxon>
        <taxon>Caudoviricetes</taxon>
    </lineage>
</organism>
<proteinExistence type="predicted"/>
<reference evidence="1" key="1">
    <citation type="journal article" date="2021" name="Proc. Natl. Acad. Sci. U.S.A.">
        <title>A Catalog of Tens of Thousands of Viruses from Human Metagenomes Reveals Hidden Associations with Chronic Diseases.</title>
        <authorList>
            <person name="Tisza M.J."/>
            <person name="Buck C.B."/>
        </authorList>
    </citation>
    <scope>NUCLEOTIDE SEQUENCE</scope>
    <source>
        <strain evidence="1">CtIKM86</strain>
    </source>
</reference>
<accession>A0A8S5SMW4</accession>
<protein>
    <submittedName>
        <fullName evidence="1">Uncharacterized protein</fullName>
    </submittedName>
</protein>
<name>A0A8S5SMW4_9CAUD</name>
<evidence type="ECO:0000313" key="1">
    <source>
        <dbReference type="EMBL" id="DAF52256.1"/>
    </source>
</evidence>
<sequence length="72" mass="8317">MILLDALRLIHNGPNSDLEIVIYQEDCKTVSTKLKDLTFEEVKDLFDCNVLETVFDTVNERIKITIDWGDCI</sequence>
<dbReference type="EMBL" id="BK032631">
    <property type="protein sequence ID" value="DAF52256.1"/>
    <property type="molecule type" value="Genomic_DNA"/>
</dbReference>